<dbReference type="PANTHER" id="PTHR22916:SF3">
    <property type="entry name" value="UDP-GLCNAC:BETAGAL BETA-1,3-N-ACETYLGLUCOSAMINYLTRANSFERASE-LIKE PROTEIN 1"/>
    <property type="match status" value="1"/>
</dbReference>
<organism evidence="2">
    <name type="scientific">marine metagenome</name>
    <dbReference type="NCBI Taxonomy" id="408172"/>
    <lineage>
        <taxon>unclassified sequences</taxon>
        <taxon>metagenomes</taxon>
        <taxon>ecological metagenomes</taxon>
    </lineage>
</organism>
<dbReference type="GO" id="GO:0016758">
    <property type="term" value="F:hexosyltransferase activity"/>
    <property type="evidence" value="ECO:0007669"/>
    <property type="project" value="UniProtKB-ARBA"/>
</dbReference>
<dbReference type="Gene3D" id="3.90.550.10">
    <property type="entry name" value="Spore Coat Polysaccharide Biosynthesis Protein SpsA, Chain A"/>
    <property type="match status" value="1"/>
</dbReference>
<feature type="domain" description="Glycosyltransferase 2-like" evidence="1">
    <location>
        <begin position="11"/>
        <end position="132"/>
    </location>
</feature>
<dbReference type="CDD" id="cd00761">
    <property type="entry name" value="Glyco_tranf_GTA_type"/>
    <property type="match status" value="1"/>
</dbReference>
<dbReference type="AlphaFoldDB" id="A0A383CRM6"/>
<dbReference type="SUPFAM" id="SSF53448">
    <property type="entry name" value="Nucleotide-diphospho-sugar transferases"/>
    <property type="match status" value="1"/>
</dbReference>
<dbReference type="PANTHER" id="PTHR22916">
    <property type="entry name" value="GLYCOSYLTRANSFERASE"/>
    <property type="match status" value="1"/>
</dbReference>
<protein>
    <recommendedName>
        <fullName evidence="1">Glycosyltransferase 2-like domain-containing protein</fullName>
    </recommendedName>
</protein>
<dbReference type="Pfam" id="PF00535">
    <property type="entry name" value="Glycos_transf_2"/>
    <property type="match status" value="1"/>
</dbReference>
<feature type="non-terminal residue" evidence="2">
    <location>
        <position position="140"/>
    </location>
</feature>
<proteinExistence type="predicted"/>
<sequence>MKEKNIPLVDVILPNYNKEKFLEEAINSVIVQTYKNWHLYIIDDNSSDNSEEIIDKFSNLKNVTIIKLRKNKGPSFCRNYAMRISKSKYISFIDSDDNWLGNKLEKQISFMEKHNLNFTYTDYTPFFESFGKKKIKERTF</sequence>
<name>A0A383CRM6_9ZZZZ</name>
<evidence type="ECO:0000259" key="1">
    <source>
        <dbReference type="Pfam" id="PF00535"/>
    </source>
</evidence>
<accession>A0A383CRM6</accession>
<evidence type="ECO:0000313" key="2">
    <source>
        <dbReference type="EMBL" id="SVE34754.1"/>
    </source>
</evidence>
<gene>
    <name evidence="2" type="ORF">METZ01_LOCUS487608</name>
</gene>
<dbReference type="EMBL" id="UINC01211031">
    <property type="protein sequence ID" value="SVE34754.1"/>
    <property type="molecule type" value="Genomic_DNA"/>
</dbReference>
<dbReference type="InterPro" id="IPR029044">
    <property type="entry name" value="Nucleotide-diphossugar_trans"/>
</dbReference>
<dbReference type="InterPro" id="IPR001173">
    <property type="entry name" value="Glyco_trans_2-like"/>
</dbReference>
<reference evidence="2" key="1">
    <citation type="submission" date="2018-05" db="EMBL/GenBank/DDBJ databases">
        <authorList>
            <person name="Lanie J.A."/>
            <person name="Ng W.-L."/>
            <person name="Kazmierczak K.M."/>
            <person name="Andrzejewski T.M."/>
            <person name="Davidsen T.M."/>
            <person name="Wayne K.J."/>
            <person name="Tettelin H."/>
            <person name="Glass J.I."/>
            <person name="Rusch D."/>
            <person name="Podicherti R."/>
            <person name="Tsui H.-C.T."/>
            <person name="Winkler M.E."/>
        </authorList>
    </citation>
    <scope>NUCLEOTIDE SEQUENCE</scope>
</reference>